<dbReference type="AlphaFoldDB" id="A0A1S1H975"/>
<dbReference type="Gene3D" id="3.40.50.2000">
    <property type="entry name" value="Glycogen Phosphorylase B"/>
    <property type="match status" value="2"/>
</dbReference>
<name>A0A1S1H975_9SPHN</name>
<accession>A0A1S1H975</accession>
<proteinExistence type="predicted"/>
<evidence type="ECO:0000313" key="4">
    <source>
        <dbReference type="Proteomes" id="UP000179467"/>
    </source>
</evidence>
<dbReference type="Pfam" id="PF00534">
    <property type="entry name" value="Glycos_transf_1"/>
    <property type="match status" value="1"/>
</dbReference>
<evidence type="ECO:0000259" key="2">
    <source>
        <dbReference type="Pfam" id="PF13439"/>
    </source>
</evidence>
<dbReference type="GO" id="GO:0102710">
    <property type="term" value="F:D-inositol-3-phosphate glycosyltransferase activity"/>
    <property type="evidence" value="ECO:0007669"/>
    <property type="project" value="UniProtKB-EC"/>
</dbReference>
<feature type="domain" description="Glycosyl transferase family 1" evidence="1">
    <location>
        <begin position="188"/>
        <end position="361"/>
    </location>
</feature>
<dbReference type="RefSeq" id="WP_070932287.1">
    <property type="nucleotide sequence ID" value="NZ_MIPT01000001.1"/>
</dbReference>
<organism evidence="3 4">
    <name type="scientific">Edaphosphingomonas haloaromaticamans</name>
    <dbReference type="NCBI Taxonomy" id="653954"/>
    <lineage>
        <taxon>Bacteria</taxon>
        <taxon>Pseudomonadati</taxon>
        <taxon>Pseudomonadota</taxon>
        <taxon>Alphaproteobacteria</taxon>
        <taxon>Sphingomonadales</taxon>
        <taxon>Rhizorhabdaceae</taxon>
        <taxon>Edaphosphingomonas</taxon>
    </lineage>
</organism>
<comment type="caution">
    <text evidence="3">The sequence shown here is derived from an EMBL/GenBank/DDBJ whole genome shotgun (WGS) entry which is preliminary data.</text>
</comment>
<keyword evidence="4" id="KW-1185">Reference proteome</keyword>
<reference evidence="3 4" key="1">
    <citation type="submission" date="2016-09" db="EMBL/GenBank/DDBJ databases">
        <title>Metabolic pathway, cell adaptation mechanisms and a novel monoxygenase revealed through proteogenomic-transcription analysis of a Sphingomonas haloaromaticamans strain degrading the fungicide ortho-phenylphenol.</title>
        <authorList>
            <person name="Perruchon C."/>
            <person name="Papadopoulou E.S."/>
            <person name="Rousidou C."/>
            <person name="Vasileiadis S."/>
            <person name="Tanou G."/>
            <person name="Amoutzias G."/>
            <person name="Molassiotis A."/>
            <person name="Karpouzas D.G."/>
        </authorList>
    </citation>
    <scope>NUCLEOTIDE SEQUENCE [LARGE SCALE GENOMIC DNA]</scope>
    <source>
        <strain evidence="3 4">P3</strain>
    </source>
</reference>
<dbReference type="SUPFAM" id="SSF48208">
    <property type="entry name" value="Six-hairpin glycosidases"/>
    <property type="match status" value="1"/>
</dbReference>
<dbReference type="InterPro" id="IPR001296">
    <property type="entry name" value="Glyco_trans_1"/>
</dbReference>
<dbReference type="Proteomes" id="UP000179467">
    <property type="component" value="Unassembled WGS sequence"/>
</dbReference>
<dbReference type="InterPro" id="IPR028098">
    <property type="entry name" value="Glyco_trans_4-like_N"/>
</dbReference>
<dbReference type="SUPFAM" id="SSF53756">
    <property type="entry name" value="UDP-Glycosyltransferase/glycogen phosphorylase"/>
    <property type="match status" value="1"/>
</dbReference>
<dbReference type="InterPro" id="IPR008928">
    <property type="entry name" value="6-hairpin_glycosidase_sf"/>
</dbReference>
<feature type="domain" description="Glycosyltransferase subfamily 4-like N-terminal" evidence="2">
    <location>
        <begin position="25"/>
        <end position="176"/>
    </location>
</feature>
<dbReference type="OrthoDB" id="9765330at2"/>
<dbReference type="PANTHER" id="PTHR12526:SF572">
    <property type="entry name" value="BLL5144 PROTEIN"/>
    <property type="match status" value="1"/>
</dbReference>
<evidence type="ECO:0000313" key="3">
    <source>
        <dbReference type="EMBL" id="OHT18625.1"/>
    </source>
</evidence>
<dbReference type="CDD" id="cd03822">
    <property type="entry name" value="GT4_mannosyltransferase-like"/>
    <property type="match status" value="1"/>
</dbReference>
<protein>
    <submittedName>
        <fullName evidence="3">D-inositol 3-phosphate glycosyltransferase</fullName>
        <ecNumber evidence="3">2.4.1.250</ecNumber>
    </submittedName>
</protein>
<gene>
    <name evidence="3" type="primary">mshA</name>
    <name evidence="3" type="ORF">BHE75_00599</name>
</gene>
<sequence>MNAHGKRTGHIALIGNHPPRMCGIATFTADVRAALLAARPDLVADVYAMDEPGGLHAYPPQVVCQIGQADLADYRAAARRINQDGVDLVCVQHEYGIFGGAAGAHLLRLLDRVEAPVVVTLHTVLADPSPEQRFVIDALARRADRLIVMTERARNMLQRVHGVPLARIAVVAHGVPDRPIADVEAAKARFGFQGRKVLLTFGLLSPNKGIETMIRALPAIAAEHPDVLYVVLGATHPQLVIQQGEAYRERLAVLARELGVEPYVRFINEYTETDQLLDYLEAVDIYVTPYLNEAQITSGTLSYAVALGKPIVSTPYWHAADLIAEGVGIEVGFGDSDGFARAINTLLADPERREAMRQRAYAVGRTMIWPRLADAYLDIFDRAIAPRPLRLPVAGRGDRIAPRLAAVERLTDQCGIIQHSVFSVPDRHHGYCVDDNARALILMHRLGDARTERSEALATIYAGFVQHAWNRDRGMFRNFMAYDRRWLEEVGSEDSFGRALWAVGVTAAEARRPDLRRWARHLFDEAAPTALKLQNHRSLAFAMLGAEALLEGQPGHTLAYRIIETCGRRLALALAETRRPDWVWFEPTLGYDNARLPEALIRAGMVLGDQRMHAAGLEVLGWLDRIQTAEDGHFRAVGNESFERPFAPPLPYDQQPVEAWAMIDAALTAWAATRDPRWHAAAQRAWRWFLGDNDLGQPVASAADGSCFDGLMRDGVNLNTGAESVLAFQLAACVMAQTGLVSDSPERPETGAVAV</sequence>
<keyword evidence="3" id="KW-0808">Transferase</keyword>
<dbReference type="PANTHER" id="PTHR12526">
    <property type="entry name" value="GLYCOSYLTRANSFERASE"/>
    <property type="match status" value="1"/>
</dbReference>
<dbReference type="Pfam" id="PF13439">
    <property type="entry name" value="Glyco_transf_4"/>
    <property type="match status" value="1"/>
</dbReference>
<dbReference type="EC" id="2.4.1.250" evidence="3"/>
<evidence type="ECO:0000259" key="1">
    <source>
        <dbReference type="Pfam" id="PF00534"/>
    </source>
</evidence>
<dbReference type="GO" id="GO:0005975">
    <property type="term" value="P:carbohydrate metabolic process"/>
    <property type="evidence" value="ECO:0007669"/>
    <property type="project" value="InterPro"/>
</dbReference>
<dbReference type="EMBL" id="MIPT01000001">
    <property type="protein sequence ID" value="OHT18625.1"/>
    <property type="molecule type" value="Genomic_DNA"/>
</dbReference>
<keyword evidence="3" id="KW-0328">Glycosyltransferase</keyword>